<dbReference type="EMBL" id="PNBA02000016">
    <property type="protein sequence ID" value="KAG6396060.1"/>
    <property type="molecule type" value="Genomic_DNA"/>
</dbReference>
<accession>A0A8X8WIS3</accession>
<dbReference type="CDD" id="cd00051">
    <property type="entry name" value="EFh"/>
    <property type="match status" value="1"/>
</dbReference>
<dbReference type="PANTHER" id="PTHR10891">
    <property type="entry name" value="EF-HAND CALCIUM-BINDING DOMAIN CONTAINING PROTEIN"/>
    <property type="match status" value="1"/>
</dbReference>
<dbReference type="AlphaFoldDB" id="A0A8X8WIS3"/>
<keyword evidence="6" id="KW-1185">Reference proteome</keyword>
<name>A0A8X8WIS3_SALSN</name>
<evidence type="ECO:0000256" key="2">
    <source>
        <dbReference type="ARBA" id="ARBA00022737"/>
    </source>
</evidence>
<dbReference type="PROSITE" id="PS00018">
    <property type="entry name" value="EF_HAND_1"/>
    <property type="match status" value="1"/>
</dbReference>
<keyword evidence="1" id="KW-0479">Metal-binding</keyword>
<proteinExistence type="predicted"/>
<dbReference type="InterPro" id="IPR018247">
    <property type="entry name" value="EF_Hand_1_Ca_BS"/>
</dbReference>
<dbReference type="InterPro" id="IPR039647">
    <property type="entry name" value="EF_hand_pair_protein_CML-like"/>
</dbReference>
<evidence type="ECO:0000259" key="4">
    <source>
        <dbReference type="PROSITE" id="PS50222"/>
    </source>
</evidence>
<feature type="domain" description="EF-hand" evidence="4">
    <location>
        <begin position="115"/>
        <end position="150"/>
    </location>
</feature>
<keyword evidence="3" id="KW-0472">Membrane</keyword>
<evidence type="ECO:0000313" key="6">
    <source>
        <dbReference type="Proteomes" id="UP000298416"/>
    </source>
</evidence>
<dbReference type="InterPro" id="IPR002048">
    <property type="entry name" value="EF_hand_dom"/>
</dbReference>
<dbReference type="Proteomes" id="UP000298416">
    <property type="component" value="Unassembled WGS sequence"/>
</dbReference>
<evidence type="ECO:0000256" key="1">
    <source>
        <dbReference type="ARBA" id="ARBA00022723"/>
    </source>
</evidence>
<evidence type="ECO:0000256" key="3">
    <source>
        <dbReference type="SAM" id="Phobius"/>
    </source>
</evidence>
<keyword evidence="2" id="KW-0677">Repeat</keyword>
<feature type="transmembrane region" description="Helical" evidence="3">
    <location>
        <begin position="20"/>
        <end position="40"/>
    </location>
</feature>
<reference evidence="5" key="1">
    <citation type="submission" date="2018-01" db="EMBL/GenBank/DDBJ databases">
        <authorList>
            <person name="Mao J.F."/>
        </authorList>
    </citation>
    <scope>NUCLEOTIDE SEQUENCE</scope>
    <source>
        <strain evidence="5">Huo1</strain>
        <tissue evidence="5">Leaf</tissue>
    </source>
</reference>
<evidence type="ECO:0000313" key="5">
    <source>
        <dbReference type="EMBL" id="KAG6396060.1"/>
    </source>
</evidence>
<protein>
    <recommendedName>
        <fullName evidence="4">EF-hand domain-containing protein</fullName>
    </recommendedName>
</protein>
<comment type="caution">
    <text evidence="5">The sequence shown here is derived from an EMBL/GenBank/DDBJ whole genome shotgun (WGS) entry which is preliminary data.</text>
</comment>
<gene>
    <name evidence="5" type="ORF">SASPL_142198</name>
</gene>
<dbReference type="Pfam" id="PF13499">
    <property type="entry name" value="EF-hand_7"/>
    <property type="match status" value="1"/>
</dbReference>
<keyword evidence="3" id="KW-1133">Transmembrane helix</keyword>
<keyword evidence="3" id="KW-0812">Transmembrane</keyword>
<organism evidence="5">
    <name type="scientific">Salvia splendens</name>
    <name type="common">Scarlet sage</name>
    <dbReference type="NCBI Taxonomy" id="180675"/>
    <lineage>
        <taxon>Eukaryota</taxon>
        <taxon>Viridiplantae</taxon>
        <taxon>Streptophyta</taxon>
        <taxon>Embryophyta</taxon>
        <taxon>Tracheophyta</taxon>
        <taxon>Spermatophyta</taxon>
        <taxon>Magnoliopsida</taxon>
        <taxon>eudicotyledons</taxon>
        <taxon>Gunneridae</taxon>
        <taxon>Pentapetalae</taxon>
        <taxon>asterids</taxon>
        <taxon>lamiids</taxon>
        <taxon>Lamiales</taxon>
        <taxon>Lamiaceae</taxon>
        <taxon>Nepetoideae</taxon>
        <taxon>Mentheae</taxon>
        <taxon>Salviinae</taxon>
        <taxon>Salvia</taxon>
        <taxon>Salvia subgen. Calosphace</taxon>
        <taxon>core Calosphace</taxon>
    </lineage>
</organism>
<dbReference type="PROSITE" id="PS50222">
    <property type="entry name" value="EF_HAND_2"/>
    <property type="match status" value="1"/>
</dbReference>
<dbReference type="OrthoDB" id="26525at2759"/>
<dbReference type="SMART" id="SM00054">
    <property type="entry name" value="EFh"/>
    <property type="match status" value="2"/>
</dbReference>
<reference evidence="5" key="2">
    <citation type="submission" date="2020-08" db="EMBL/GenBank/DDBJ databases">
        <title>Plant Genome Project.</title>
        <authorList>
            <person name="Zhang R.-G."/>
        </authorList>
    </citation>
    <scope>NUCLEOTIDE SEQUENCE</scope>
    <source>
        <strain evidence="5">Huo1</strain>
        <tissue evidence="5">Leaf</tissue>
    </source>
</reference>
<sequence>MSVANLNEFPLHELSTNMSTIRFSLLILGLIKFLLVQILLHRKRISLFFTAESRDVSDDSNTNIKVAEIKSDDESVCEGEQLETVMTRLGISGQGKLPAKMGGDEIFEMFEKRGPSLGEVREAFDVFDQNGDGFIDEEELQRVLCGLGFKEGMEIQNCRRMIGAVDEDGEGRIGFDLFLKFMENNFA</sequence>
<dbReference type="GO" id="GO:0005509">
    <property type="term" value="F:calcium ion binding"/>
    <property type="evidence" value="ECO:0007669"/>
    <property type="project" value="InterPro"/>
</dbReference>